<protein>
    <submittedName>
        <fullName evidence="1">Uncharacterized protein</fullName>
    </submittedName>
</protein>
<gene>
    <name evidence="1" type="ORF">MRATA1EN1_LOCUS19439</name>
</gene>
<keyword evidence="2" id="KW-1185">Reference proteome</keyword>
<dbReference type="Proteomes" id="UP001176941">
    <property type="component" value="Chromosome 3"/>
</dbReference>
<name>A0ABN8Z988_RANTA</name>
<proteinExistence type="predicted"/>
<evidence type="ECO:0000313" key="2">
    <source>
        <dbReference type="Proteomes" id="UP001176941"/>
    </source>
</evidence>
<sequence>MMFLFTRCSEPCSHRDQVRSSVHWAVLGLCEELGYLAHLTFQVQEFTKGLESRVFFSAISVMPLLLGGWNHQIPTVCWQSQSPDMKHDTAEDFDWRTVTH</sequence>
<dbReference type="EMBL" id="OX459939">
    <property type="protein sequence ID" value="CAI9170477.1"/>
    <property type="molecule type" value="Genomic_DNA"/>
</dbReference>
<accession>A0ABN8Z988</accession>
<reference evidence="1" key="1">
    <citation type="submission" date="2023-04" db="EMBL/GenBank/DDBJ databases">
        <authorList>
            <consortium name="ELIXIR-Norway"/>
        </authorList>
    </citation>
    <scope>NUCLEOTIDE SEQUENCE [LARGE SCALE GENOMIC DNA]</scope>
</reference>
<organism evidence="1 2">
    <name type="scientific">Rangifer tarandus platyrhynchus</name>
    <name type="common">Svalbard reindeer</name>
    <dbReference type="NCBI Taxonomy" id="3082113"/>
    <lineage>
        <taxon>Eukaryota</taxon>
        <taxon>Metazoa</taxon>
        <taxon>Chordata</taxon>
        <taxon>Craniata</taxon>
        <taxon>Vertebrata</taxon>
        <taxon>Euteleostomi</taxon>
        <taxon>Mammalia</taxon>
        <taxon>Eutheria</taxon>
        <taxon>Laurasiatheria</taxon>
        <taxon>Artiodactyla</taxon>
        <taxon>Ruminantia</taxon>
        <taxon>Pecora</taxon>
        <taxon>Cervidae</taxon>
        <taxon>Odocoileinae</taxon>
        <taxon>Rangifer</taxon>
    </lineage>
</organism>
<evidence type="ECO:0000313" key="1">
    <source>
        <dbReference type="EMBL" id="CAI9170477.1"/>
    </source>
</evidence>